<dbReference type="GO" id="GO:1990904">
    <property type="term" value="C:ribonucleoprotein complex"/>
    <property type="evidence" value="ECO:0007669"/>
    <property type="project" value="UniProtKB-KW"/>
</dbReference>
<dbReference type="GO" id="GO:0006412">
    <property type="term" value="P:translation"/>
    <property type="evidence" value="ECO:0007669"/>
    <property type="project" value="InterPro"/>
</dbReference>
<evidence type="ECO:0000256" key="5">
    <source>
        <dbReference type="ARBA" id="ARBA00023125"/>
    </source>
</evidence>
<name>A0AAD7VKR1_QUISA</name>
<dbReference type="CDD" id="cd11393">
    <property type="entry name" value="bHLH_AtbHLH_like"/>
    <property type="match status" value="1"/>
</dbReference>
<dbReference type="SUPFAM" id="SSF53137">
    <property type="entry name" value="Translational machinery components"/>
    <property type="match status" value="1"/>
</dbReference>
<gene>
    <name evidence="9" type="ORF">O6P43_002539</name>
</gene>
<dbReference type="Gene3D" id="3.30.420.80">
    <property type="entry name" value="Ribosomal protein S11"/>
    <property type="match status" value="1"/>
</dbReference>
<dbReference type="InterPro" id="IPR045239">
    <property type="entry name" value="bHLH95_bHLH"/>
</dbReference>
<sequence length="166" mass="18270">MVAYSSMAQAVGTRRAWSRAILFKLKNRAMCQGLMKRKRSICLAAKKKDGNKKSVVRVDDEVPQANKLRQLVPGGKSMDICSLLEETAHYVKCLTTQVKVLSIHMGMLVSSVHPMEGLVISWSSAGTCGFNGTRRRTPFAAQTTIGNSIRTIADQECNGKSHDKRS</sequence>
<dbReference type="Proteomes" id="UP001163823">
    <property type="component" value="Chromosome 2"/>
</dbReference>
<reference evidence="9" key="1">
    <citation type="journal article" date="2023" name="Science">
        <title>Elucidation of the pathway for biosynthesis of saponin adjuvants from the soapbark tree.</title>
        <authorList>
            <person name="Reed J."/>
            <person name="Orme A."/>
            <person name="El-Demerdash A."/>
            <person name="Owen C."/>
            <person name="Martin L.B.B."/>
            <person name="Misra R.C."/>
            <person name="Kikuchi S."/>
            <person name="Rejzek M."/>
            <person name="Martin A.C."/>
            <person name="Harkess A."/>
            <person name="Leebens-Mack J."/>
            <person name="Louveau T."/>
            <person name="Stephenson M.J."/>
            <person name="Osbourn A."/>
        </authorList>
    </citation>
    <scope>NUCLEOTIDE SEQUENCE</scope>
    <source>
        <strain evidence="9">S10</strain>
    </source>
</reference>
<dbReference type="KEGG" id="qsa:O6P43_002539"/>
<keyword evidence="3 9" id="KW-0689">Ribosomal protein</keyword>
<proteinExistence type="inferred from homology"/>
<keyword evidence="4" id="KW-0805">Transcription regulation</keyword>
<dbReference type="PANTHER" id="PTHR33124:SF109">
    <property type="entry name" value="TRANSCRIPTION FACTOR IBH1"/>
    <property type="match status" value="1"/>
</dbReference>
<evidence type="ECO:0000256" key="2">
    <source>
        <dbReference type="ARBA" id="ARBA00006194"/>
    </source>
</evidence>
<dbReference type="Pfam" id="PF00411">
    <property type="entry name" value="Ribosomal_S11"/>
    <property type="match status" value="1"/>
</dbReference>
<evidence type="ECO:0000256" key="7">
    <source>
        <dbReference type="ARBA" id="ARBA00023242"/>
    </source>
</evidence>
<keyword evidence="7" id="KW-0539">Nucleus</keyword>
<evidence type="ECO:0000256" key="3">
    <source>
        <dbReference type="ARBA" id="ARBA00022980"/>
    </source>
</evidence>
<dbReference type="InterPro" id="IPR036638">
    <property type="entry name" value="HLH_DNA-bd_sf"/>
</dbReference>
<dbReference type="AlphaFoldDB" id="A0AAD7VKR1"/>
<evidence type="ECO:0000256" key="1">
    <source>
        <dbReference type="ARBA" id="ARBA00004123"/>
    </source>
</evidence>
<accession>A0AAD7VKR1</accession>
<dbReference type="InterPro" id="IPR001971">
    <property type="entry name" value="Ribosomal_uS11"/>
</dbReference>
<dbReference type="GO" id="GO:0006355">
    <property type="term" value="P:regulation of DNA-templated transcription"/>
    <property type="evidence" value="ECO:0007669"/>
    <property type="project" value="InterPro"/>
</dbReference>
<dbReference type="GO" id="GO:0046983">
    <property type="term" value="F:protein dimerization activity"/>
    <property type="evidence" value="ECO:0007669"/>
    <property type="project" value="InterPro"/>
</dbReference>
<comment type="similarity">
    <text evidence="2">Belongs to the universal ribosomal protein uS11 family.</text>
</comment>
<keyword evidence="5" id="KW-0238">DNA-binding</keyword>
<keyword evidence="10" id="KW-1185">Reference proteome</keyword>
<comment type="subcellular location">
    <subcellularLocation>
        <location evidence="1">Nucleus</location>
    </subcellularLocation>
</comment>
<protein>
    <submittedName>
        <fullName evidence="9">30S ribosomal protein S11, chloroplastic</fullName>
    </submittedName>
</protein>
<evidence type="ECO:0000256" key="6">
    <source>
        <dbReference type="ARBA" id="ARBA00023163"/>
    </source>
</evidence>
<dbReference type="InterPro" id="IPR044660">
    <property type="entry name" value="IBH1-like"/>
</dbReference>
<dbReference type="EMBL" id="JARAOO010000002">
    <property type="protein sequence ID" value="KAJ7979104.1"/>
    <property type="molecule type" value="Genomic_DNA"/>
</dbReference>
<evidence type="ECO:0000313" key="10">
    <source>
        <dbReference type="Proteomes" id="UP001163823"/>
    </source>
</evidence>
<evidence type="ECO:0000313" key="9">
    <source>
        <dbReference type="EMBL" id="KAJ7979104.1"/>
    </source>
</evidence>
<dbReference type="GO" id="GO:0003677">
    <property type="term" value="F:DNA binding"/>
    <property type="evidence" value="ECO:0007669"/>
    <property type="project" value="UniProtKB-KW"/>
</dbReference>
<evidence type="ECO:0000256" key="4">
    <source>
        <dbReference type="ARBA" id="ARBA00023015"/>
    </source>
</evidence>
<keyword evidence="6" id="KW-0804">Transcription</keyword>
<dbReference type="InterPro" id="IPR036967">
    <property type="entry name" value="Ribosomal_uS11_sf"/>
</dbReference>
<dbReference type="PANTHER" id="PTHR33124">
    <property type="entry name" value="TRANSCRIPTION FACTOR IBH1-LIKE 1"/>
    <property type="match status" value="1"/>
</dbReference>
<dbReference type="GO" id="GO:0005840">
    <property type="term" value="C:ribosome"/>
    <property type="evidence" value="ECO:0007669"/>
    <property type="project" value="UniProtKB-KW"/>
</dbReference>
<organism evidence="9 10">
    <name type="scientific">Quillaja saponaria</name>
    <name type="common">Soap bark tree</name>
    <dbReference type="NCBI Taxonomy" id="32244"/>
    <lineage>
        <taxon>Eukaryota</taxon>
        <taxon>Viridiplantae</taxon>
        <taxon>Streptophyta</taxon>
        <taxon>Embryophyta</taxon>
        <taxon>Tracheophyta</taxon>
        <taxon>Spermatophyta</taxon>
        <taxon>Magnoliopsida</taxon>
        <taxon>eudicotyledons</taxon>
        <taxon>Gunneridae</taxon>
        <taxon>Pentapetalae</taxon>
        <taxon>rosids</taxon>
        <taxon>fabids</taxon>
        <taxon>Fabales</taxon>
        <taxon>Quillajaceae</taxon>
        <taxon>Quillaja</taxon>
    </lineage>
</organism>
<comment type="caution">
    <text evidence="9">The sequence shown here is derived from an EMBL/GenBank/DDBJ whole genome shotgun (WGS) entry which is preliminary data.</text>
</comment>
<dbReference type="GO" id="GO:0005634">
    <property type="term" value="C:nucleus"/>
    <property type="evidence" value="ECO:0007669"/>
    <property type="project" value="UniProtKB-SubCell"/>
</dbReference>
<dbReference type="GO" id="GO:0003735">
    <property type="term" value="F:structural constituent of ribosome"/>
    <property type="evidence" value="ECO:0007669"/>
    <property type="project" value="InterPro"/>
</dbReference>
<evidence type="ECO:0000256" key="8">
    <source>
        <dbReference type="ARBA" id="ARBA00023274"/>
    </source>
</evidence>
<keyword evidence="8" id="KW-0687">Ribonucleoprotein</keyword>
<dbReference type="SUPFAM" id="SSF47459">
    <property type="entry name" value="HLH, helix-loop-helix DNA-binding domain"/>
    <property type="match status" value="1"/>
</dbReference>